<evidence type="ECO:0000313" key="4">
    <source>
        <dbReference type="Proteomes" id="UP000005050"/>
    </source>
</evidence>
<reference evidence="3" key="2">
    <citation type="submission" date="2012-01" db="EMBL/GenBank/DDBJ databases">
        <authorList>
            <person name="Biehl B.S."/>
            <person name="Ding Y."/>
            <person name="Dugan-Rocha S.P."/>
            <person name="Gibbs R.A."/>
            <person name="Glasner J.D."/>
            <person name="Kovar C."/>
            <person name="Muzny D.M."/>
            <person name="Neeno-Eckwall E.C."/>
            <person name="Perna N.T."/>
            <person name="Qin X."/>
            <person name="von Bodman S.B."/>
            <person name="Weinstock G.M."/>
        </authorList>
    </citation>
    <scope>NUCLEOTIDE SEQUENCE</scope>
    <source>
        <strain evidence="3">DC283</strain>
    </source>
</reference>
<dbReference type="PATRIC" id="fig|660596.6.peg.5541"/>
<dbReference type="AlphaFoldDB" id="H3RM52"/>
<dbReference type="Proteomes" id="UP000192380">
    <property type="component" value="Plasmid pDSJ05"/>
</dbReference>
<reference evidence="3 4" key="1">
    <citation type="journal article" date="2012" name="Mol. Microbiol.">
        <title>The genetic and structural basis of two distinct terminal side branch residues in stewartan and amylovoran exopolysaccharides and their potential role in host adaptation.</title>
        <authorList>
            <person name="Wang X."/>
            <person name="Yang F."/>
            <person name="von Bodman S.B."/>
        </authorList>
    </citation>
    <scope>NUCLEOTIDE SEQUENCE [LARGE SCALE GENOMIC DNA]</scope>
    <source>
        <strain evidence="3 4">DC283</strain>
    </source>
</reference>
<sequence length="83" mass="8713">MKLNESACGRVAGSSWPASCSGIGGEPEISKNSHLVKRAENKSWSENLNGRGLGARFGKAPVKPNPGERQEKTAGAAYRVSEG</sequence>
<dbReference type="EMBL" id="AHIE01000065">
    <property type="protein sequence ID" value="EHT97560.1"/>
    <property type="molecule type" value="Genomic_DNA"/>
</dbReference>
<evidence type="ECO:0000313" key="3">
    <source>
        <dbReference type="EMBL" id="EHT97560.1"/>
    </source>
</evidence>
<dbReference type="EMBL" id="CP017586">
    <property type="protein sequence ID" value="ARF52117.1"/>
    <property type="molecule type" value="Genomic_DNA"/>
</dbReference>
<evidence type="ECO:0000256" key="1">
    <source>
        <dbReference type="SAM" id="MobiDB-lite"/>
    </source>
</evidence>
<geneLocation type="plasmid" evidence="2 5">
    <name>pDSJ05</name>
</geneLocation>
<keyword evidence="5" id="KW-1185">Reference proteome</keyword>
<evidence type="ECO:0000313" key="2">
    <source>
        <dbReference type="EMBL" id="ARF52117.1"/>
    </source>
</evidence>
<dbReference type="KEGG" id="pstw:DSJ_22895"/>
<gene>
    <name evidence="3" type="ORF">CKS_5649</name>
    <name evidence="2" type="ORF">DSJ_22895</name>
</gene>
<feature type="region of interest" description="Disordered" evidence="1">
    <location>
        <begin position="1"/>
        <end position="83"/>
    </location>
</feature>
<accession>H3RM52</accession>
<dbReference type="Proteomes" id="UP000005050">
    <property type="component" value="Unassembled WGS sequence"/>
</dbReference>
<evidence type="ECO:0000313" key="5">
    <source>
        <dbReference type="Proteomes" id="UP000192380"/>
    </source>
</evidence>
<name>H3RM52_PANSE</name>
<keyword evidence="2" id="KW-0614">Plasmid</keyword>
<reference evidence="2 5" key="3">
    <citation type="submission" date="2016-10" db="EMBL/GenBank/DDBJ databases">
        <title>Complete Genome Assembly of Pantoea stewartii subsp. stewartii DC283, a Corn Pathogen.</title>
        <authorList>
            <person name="Duong D.A."/>
            <person name="Stevens A.M."/>
            <person name="Jensen R.V."/>
        </authorList>
    </citation>
    <scope>NUCLEOTIDE SEQUENCE [LARGE SCALE GENOMIC DNA]</scope>
    <source>
        <strain evidence="2 5">DC283</strain>
        <plasmid evidence="2 5">pDSJ05</plasmid>
    </source>
</reference>
<proteinExistence type="predicted"/>
<organism evidence="3 4">
    <name type="scientific">Pantoea stewartii subsp. stewartii DC283</name>
    <dbReference type="NCBI Taxonomy" id="660596"/>
    <lineage>
        <taxon>Bacteria</taxon>
        <taxon>Pseudomonadati</taxon>
        <taxon>Pseudomonadota</taxon>
        <taxon>Gammaproteobacteria</taxon>
        <taxon>Enterobacterales</taxon>
        <taxon>Erwiniaceae</taxon>
        <taxon>Pantoea</taxon>
    </lineage>
</organism>
<protein>
    <submittedName>
        <fullName evidence="3">Uncharacterized protein</fullName>
    </submittedName>
</protein>